<dbReference type="Proteomes" id="UP000186922">
    <property type="component" value="Unassembled WGS sequence"/>
</dbReference>
<dbReference type="OrthoDB" id="10056483at2759"/>
<reference evidence="1 2" key="1">
    <citation type="journal article" date="2016" name="Nat. Commun.">
        <title>Extremotolerant tardigrade genome and improved radiotolerance of human cultured cells by tardigrade-unique protein.</title>
        <authorList>
            <person name="Hashimoto T."/>
            <person name="Horikawa D.D."/>
            <person name="Saito Y."/>
            <person name="Kuwahara H."/>
            <person name="Kozuka-Hata H."/>
            <person name="Shin-I T."/>
            <person name="Minakuchi Y."/>
            <person name="Ohishi K."/>
            <person name="Motoyama A."/>
            <person name="Aizu T."/>
            <person name="Enomoto A."/>
            <person name="Kondo K."/>
            <person name="Tanaka S."/>
            <person name="Hara Y."/>
            <person name="Koshikawa S."/>
            <person name="Sagara H."/>
            <person name="Miura T."/>
            <person name="Yokobori S."/>
            <person name="Miyagawa K."/>
            <person name="Suzuki Y."/>
            <person name="Kubo T."/>
            <person name="Oyama M."/>
            <person name="Kohara Y."/>
            <person name="Fujiyama A."/>
            <person name="Arakawa K."/>
            <person name="Katayama T."/>
            <person name="Toyoda A."/>
            <person name="Kunieda T."/>
        </authorList>
    </citation>
    <scope>NUCLEOTIDE SEQUENCE [LARGE SCALE GENOMIC DNA]</scope>
    <source>
        <strain evidence="1 2">YOKOZUNA-1</strain>
    </source>
</reference>
<dbReference type="PANTHER" id="PTHR33332">
    <property type="entry name" value="REVERSE TRANSCRIPTASE DOMAIN-CONTAINING PROTEIN"/>
    <property type="match status" value="1"/>
</dbReference>
<organism evidence="1 2">
    <name type="scientific">Ramazzottius varieornatus</name>
    <name type="common">Water bear</name>
    <name type="synonym">Tardigrade</name>
    <dbReference type="NCBI Taxonomy" id="947166"/>
    <lineage>
        <taxon>Eukaryota</taxon>
        <taxon>Metazoa</taxon>
        <taxon>Ecdysozoa</taxon>
        <taxon>Tardigrada</taxon>
        <taxon>Eutardigrada</taxon>
        <taxon>Parachela</taxon>
        <taxon>Hypsibioidea</taxon>
        <taxon>Ramazzottiidae</taxon>
        <taxon>Ramazzottius</taxon>
    </lineage>
</organism>
<gene>
    <name evidence="1" type="primary">RvY_10796-1</name>
    <name evidence="1" type="synonym">RvY_10796.1</name>
    <name evidence="1" type="ORF">RvY_10796</name>
</gene>
<proteinExistence type="predicted"/>
<evidence type="ECO:0000313" key="1">
    <source>
        <dbReference type="EMBL" id="GAU99856.1"/>
    </source>
</evidence>
<evidence type="ECO:0008006" key="3">
    <source>
        <dbReference type="Google" id="ProtNLM"/>
    </source>
</evidence>
<evidence type="ECO:0000313" key="2">
    <source>
        <dbReference type="Proteomes" id="UP000186922"/>
    </source>
</evidence>
<name>A0A1D1VDY8_RAMVA</name>
<dbReference type="EMBL" id="BDGG01000005">
    <property type="protein sequence ID" value="GAU99856.1"/>
    <property type="molecule type" value="Genomic_DNA"/>
</dbReference>
<protein>
    <recommendedName>
        <fullName evidence="3">Reverse transcriptase domain-containing protein</fullName>
    </recommendedName>
</protein>
<comment type="caution">
    <text evidence="1">The sequence shown here is derived from an EMBL/GenBank/DDBJ whole genome shotgun (WGS) entry which is preliminary data.</text>
</comment>
<accession>A0A1D1VDY8</accession>
<dbReference type="AlphaFoldDB" id="A0A1D1VDY8"/>
<sequence>MQYADEIVLWRAIKNNEDCKALQQDLDRLEEWCKETGLEINPGKSQHLRISNKTKKVEIPSGSYTINNKVILTENEAECLGVKISSKMDWTAQVNKVTAKCRQTLYVINGFFPKRYGAVTQLLFSSLVRSVADYASPCWFFSTKKLQRQLESIQKNFSQSIRPSRADKEDQSHDPDFSRYLQDLREVEWKPLWHRRYEKILETTYKI</sequence>
<keyword evidence="2" id="KW-1185">Reference proteome</keyword>